<proteinExistence type="predicted"/>
<comment type="caution">
    <text evidence="1">The sequence shown here is derived from an EMBL/GenBank/DDBJ whole genome shotgun (WGS) entry which is preliminary data.</text>
</comment>
<evidence type="ECO:0000313" key="1">
    <source>
        <dbReference type="EMBL" id="KKN79835.1"/>
    </source>
</evidence>
<dbReference type="EMBL" id="LAZR01000242">
    <property type="protein sequence ID" value="KKN79835.1"/>
    <property type="molecule type" value="Genomic_DNA"/>
</dbReference>
<sequence length="60" mass="6765">MSKCVDCKRRIPDSAKPGWCYDCGDDLCEKCWLKGGGLCKKCLEAADLADEEYLEDQEND</sequence>
<dbReference type="AlphaFoldDB" id="A0A0F9TF79"/>
<organism evidence="1">
    <name type="scientific">marine sediment metagenome</name>
    <dbReference type="NCBI Taxonomy" id="412755"/>
    <lineage>
        <taxon>unclassified sequences</taxon>
        <taxon>metagenomes</taxon>
        <taxon>ecological metagenomes</taxon>
    </lineage>
</organism>
<gene>
    <name evidence="1" type="ORF">LCGC14_0336900</name>
</gene>
<accession>A0A0F9TF79</accession>
<name>A0A0F9TF79_9ZZZZ</name>
<protein>
    <submittedName>
        <fullName evidence="1">Uncharacterized protein</fullName>
    </submittedName>
</protein>
<reference evidence="1" key="1">
    <citation type="journal article" date="2015" name="Nature">
        <title>Complex archaea that bridge the gap between prokaryotes and eukaryotes.</title>
        <authorList>
            <person name="Spang A."/>
            <person name="Saw J.H."/>
            <person name="Jorgensen S.L."/>
            <person name="Zaremba-Niedzwiedzka K."/>
            <person name="Martijn J."/>
            <person name="Lind A.E."/>
            <person name="van Eijk R."/>
            <person name="Schleper C."/>
            <person name="Guy L."/>
            <person name="Ettema T.J."/>
        </authorList>
    </citation>
    <scope>NUCLEOTIDE SEQUENCE</scope>
</reference>